<evidence type="ECO:0000256" key="3">
    <source>
        <dbReference type="ARBA" id="ARBA00023163"/>
    </source>
</evidence>
<comment type="caution">
    <text evidence="4">Lacks conserved residue(s) required for the propagation of feature annotation.</text>
</comment>
<protein>
    <submittedName>
        <fullName evidence="8">AraC family two component transcriptional regulator</fullName>
    </submittedName>
</protein>
<dbReference type="InterPro" id="IPR020449">
    <property type="entry name" value="Tscrpt_reg_AraC-type_HTH"/>
</dbReference>
<sequence length="496" mass="58158">MKLLVAERDPKERTGLEWLVRSYPIPFTEVQTAGDFGTLMETLVRQTPSVCCVELDMIPRKHWDAFRRRIRVYSRTVIGITAEATFERAMQAIELHAADLWVKPVSPDRIKRSLNTAYRGVAESSGREKPASISHASPLSYRSLFLEEDRGTGTLLLLQPESPDAIPSLYRFLENYPFQDPPFLFPLSDAVAAVFSRPRPEADHDRFPREGYALIREWLKRHRQSLFIAVCPPGREPPTLRGQYRLARQALPLRFYLGDQQVWTVEEPVRWTEIDPFLTPDEQRLWVEMLEQNDRDGIRAWVQEEFYGLKSPYPDPGLLRIRLTSLLAQLRRFMKSWSLSDDPALESDYHRIFSTVLYHPLLYRIVQEMLLFIYRILEAVGEQSAHRHNDPVERGIRYMEREFHRPELGLEDVAREAGRNPSYFSYLLSQKRQISFRDLLRSIRIRHARRLLETTPLSIQEIAARCGYPRTNTFSRAFKKETGHSPREHRNQKKRE</sequence>
<evidence type="ECO:0000256" key="2">
    <source>
        <dbReference type="ARBA" id="ARBA00023125"/>
    </source>
</evidence>
<comment type="caution">
    <text evidence="8">The sequence shown here is derived from an EMBL/GenBank/DDBJ whole genome shotgun (WGS) entry which is preliminary data.</text>
</comment>
<dbReference type="GO" id="GO:0003700">
    <property type="term" value="F:DNA-binding transcription factor activity"/>
    <property type="evidence" value="ECO:0007669"/>
    <property type="project" value="InterPro"/>
</dbReference>
<evidence type="ECO:0000256" key="1">
    <source>
        <dbReference type="ARBA" id="ARBA00023015"/>
    </source>
</evidence>
<dbReference type="SUPFAM" id="SSF52172">
    <property type="entry name" value="CheY-like"/>
    <property type="match status" value="1"/>
</dbReference>
<reference evidence="8 9" key="1">
    <citation type="submission" date="2018-04" db="EMBL/GenBank/DDBJ databases">
        <title>Genomic Encyclopedia of Archaeal and Bacterial Type Strains, Phase II (KMG-II): from individual species to whole genera.</title>
        <authorList>
            <person name="Goeker M."/>
        </authorList>
    </citation>
    <scope>NUCLEOTIDE SEQUENCE [LARGE SCALE GENOMIC DNA]</scope>
    <source>
        <strain evidence="8 9">DSM 45787</strain>
    </source>
</reference>
<dbReference type="InterPro" id="IPR018062">
    <property type="entry name" value="HTH_AraC-typ_CS"/>
</dbReference>
<dbReference type="InterPro" id="IPR011006">
    <property type="entry name" value="CheY-like_superfamily"/>
</dbReference>
<dbReference type="AlphaFoldDB" id="A0A2T6BW93"/>
<dbReference type="InterPro" id="IPR009057">
    <property type="entry name" value="Homeodomain-like_sf"/>
</dbReference>
<dbReference type="PANTHER" id="PTHR43280:SF2">
    <property type="entry name" value="HTH-TYPE TRANSCRIPTIONAL REGULATOR EXSA"/>
    <property type="match status" value="1"/>
</dbReference>
<dbReference type="RefSeq" id="WP_108023071.1">
    <property type="nucleotide sequence ID" value="NZ_QBKR01000009.1"/>
</dbReference>
<keyword evidence="1" id="KW-0805">Transcription regulation</keyword>
<evidence type="ECO:0000256" key="4">
    <source>
        <dbReference type="PROSITE-ProRule" id="PRU00169"/>
    </source>
</evidence>
<name>A0A2T6BW93_9BACL</name>
<evidence type="ECO:0000313" key="8">
    <source>
        <dbReference type="EMBL" id="PTX60348.1"/>
    </source>
</evidence>
<dbReference type="Gene3D" id="1.10.10.60">
    <property type="entry name" value="Homeodomain-like"/>
    <property type="match status" value="2"/>
</dbReference>
<dbReference type="SUPFAM" id="SSF46689">
    <property type="entry name" value="Homeodomain-like"/>
    <property type="match status" value="1"/>
</dbReference>
<accession>A0A2T6BW93</accession>
<dbReference type="InterPro" id="IPR001789">
    <property type="entry name" value="Sig_transdc_resp-reg_receiver"/>
</dbReference>
<evidence type="ECO:0000313" key="9">
    <source>
        <dbReference type="Proteomes" id="UP000244240"/>
    </source>
</evidence>
<evidence type="ECO:0000259" key="6">
    <source>
        <dbReference type="PROSITE" id="PS01124"/>
    </source>
</evidence>
<dbReference type="InterPro" id="IPR018060">
    <property type="entry name" value="HTH_AraC"/>
</dbReference>
<dbReference type="OrthoDB" id="2563880at2"/>
<dbReference type="PROSITE" id="PS50110">
    <property type="entry name" value="RESPONSE_REGULATORY"/>
    <property type="match status" value="1"/>
</dbReference>
<dbReference type="GO" id="GO:0043565">
    <property type="term" value="F:sequence-specific DNA binding"/>
    <property type="evidence" value="ECO:0007669"/>
    <property type="project" value="InterPro"/>
</dbReference>
<dbReference type="EMBL" id="QBKR01000009">
    <property type="protein sequence ID" value="PTX60348.1"/>
    <property type="molecule type" value="Genomic_DNA"/>
</dbReference>
<feature type="domain" description="HTH araC/xylS-type" evidence="6">
    <location>
        <begin position="393"/>
        <end position="492"/>
    </location>
</feature>
<dbReference type="Proteomes" id="UP000244240">
    <property type="component" value="Unassembled WGS sequence"/>
</dbReference>
<dbReference type="SMART" id="SM00342">
    <property type="entry name" value="HTH_ARAC"/>
    <property type="match status" value="1"/>
</dbReference>
<feature type="region of interest" description="Disordered" evidence="5">
    <location>
        <begin position="474"/>
        <end position="496"/>
    </location>
</feature>
<proteinExistence type="predicted"/>
<dbReference type="PRINTS" id="PR00032">
    <property type="entry name" value="HTHARAC"/>
</dbReference>
<dbReference type="PROSITE" id="PS00041">
    <property type="entry name" value="HTH_ARAC_FAMILY_1"/>
    <property type="match status" value="1"/>
</dbReference>
<keyword evidence="3" id="KW-0804">Transcription</keyword>
<keyword evidence="9" id="KW-1185">Reference proteome</keyword>
<dbReference type="PROSITE" id="PS01124">
    <property type="entry name" value="HTH_ARAC_FAMILY_2"/>
    <property type="match status" value="1"/>
</dbReference>
<dbReference type="Pfam" id="PF12833">
    <property type="entry name" value="HTH_18"/>
    <property type="match status" value="1"/>
</dbReference>
<dbReference type="PANTHER" id="PTHR43280">
    <property type="entry name" value="ARAC-FAMILY TRANSCRIPTIONAL REGULATOR"/>
    <property type="match status" value="1"/>
</dbReference>
<organism evidence="8 9">
    <name type="scientific">Melghirimyces profundicolus</name>
    <dbReference type="NCBI Taxonomy" id="1242148"/>
    <lineage>
        <taxon>Bacteria</taxon>
        <taxon>Bacillati</taxon>
        <taxon>Bacillota</taxon>
        <taxon>Bacilli</taxon>
        <taxon>Bacillales</taxon>
        <taxon>Thermoactinomycetaceae</taxon>
        <taxon>Melghirimyces</taxon>
    </lineage>
</organism>
<feature type="compositionally biased region" description="Basic and acidic residues" evidence="5">
    <location>
        <begin position="478"/>
        <end position="489"/>
    </location>
</feature>
<gene>
    <name evidence="8" type="ORF">C8P63_109113</name>
</gene>
<dbReference type="GO" id="GO:0000160">
    <property type="term" value="P:phosphorelay signal transduction system"/>
    <property type="evidence" value="ECO:0007669"/>
    <property type="project" value="InterPro"/>
</dbReference>
<keyword evidence="2" id="KW-0238">DNA-binding</keyword>
<feature type="domain" description="Response regulatory" evidence="7">
    <location>
        <begin position="2"/>
        <end position="118"/>
    </location>
</feature>
<dbReference type="Gene3D" id="3.40.50.2300">
    <property type="match status" value="1"/>
</dbReference>
<evidence type="ECO:0000259" key="7">
    <source>
        <dbReference type="PROSITE" id="PS50110"/>
    </source>
</evidence>
<evidence type="ECO:0000256" key="5">
    <source>
        <dbReference type="SAM" id="MobiDB-lite"/>
    </source>
</evidence>